<evidence type="ECO:0000313" key="1">
    <source>
        <dbReference type="EMBL" id="AZI19373.1"/>
    </source>
</evidence>
<proteinExistence type="predicted"/>
<sequence>MVPLEERIGYLARVSENAKLSAFNDFLSGKVCITASGQNSNESEEIFYGLIDAILSNNKLNFESYYNKKIRVSRAKVLQHHLLMMIS</sequence>
<name>A0A3G8WFR4_9FLAO</name>
<dbReference type="EMBL" id="CP034171">
    <property type="protein sequence ID" value="AZI19373.1"/>
    <property type="molecule type" value="Genomic_DNA"/>
</dbReference>
<accession>A0A3G8WFR4</accession>
<dbReference type="RefSeq" id="WP_124783670.1">
    <property type="nucleotide sequence ID" value="NZ_CP034171.1"/>
</dbReference>
<evidence type="ECO:0000313" key="2">
    <source>
        <dbReference type="Proteomes" id="UP000282297"/>
    </source>
</evidence>
<protein>
    <submittedName>
        <fullName evidence="1">Uncharacterized protein</fullName>
    </submittedName>
</protein>
<dbReference type="AlphaFoldDB" id="A0A3G8WFR4"/>
<gene>
    <name evidence="1" type="ORF">EIH08_00325</name>
</gene>
<organism evidence="1 2">
    <name type="scientific">Chryseobacterium taklimakanense</name>
    <dbReference type="NCBI Taxonomy" id="536441"/>
    <lineage>
        <taxon>Bacteria</taxon>
        <taxon>Pseudomonadati</taxon>
        <taxon>Bacteroidota</taxon>
        <taxon>Flavobacteriia</taxon>
        <taxon>Flavobacteriales</taxon>
        <taxon>Weeksellaceae</taxon>
        <taxon>Chryseobacterium group</taxon>
        <taxon>Chryseobacterium</taxon>
    </lineage>
</organism>
<dbReference type="Proteomes" id="UP000282297">
    <property type="component" value="Chromosome"/>
</dbReference>
<reference evidence="2" key="1">
    <citation type="submission" date="2018-11" db="EMBL/GenBank/DDBJ databases">
        <title>Proposal to divide the Flavobacteriaceae and reorganize its genera based on Amino Acid Identity values calculated from whole genome sequences.</title>
        <authorList>
            <person name="Nicholson A.C."/>
            <person name="Gulvik C.A."/>
            <person name="Whitney A.M."/>
            <person name="Humrighouse B.W."/>
            <person name="Bell M."/>
            <person name="Holmes B."/>
            <person name="Steigerwalt A.B."/>
            <person name="Villarma A."/>
            <person name="Sheth M."/>
            <person name="Batra D."/>
            <person name="Pryor J."/>
            <person name="Bernardet J.-F."/>
            <person name="Hugo C."/>
            <person name="Kampfer P."/>
            <person name="Newman J.D."/>
            <person name="McQuiston J.R."/>
        </authorList>
    </citation>
    <scope>NUCLEOTIDE SEQUENCE [LARGE SCALE GENOMIC DNA]</scope>
    <source>
        <strain evidence="2">H4753</strain>
    </source>
</reference>